<gene>
    <name evidence="9" type="ORF">IPL58_02115</name>
</gene>
<dbReference type="Pfam" id="PF00294">
    <property type="entry name" value="PfkB"/>
    <property type="match status" value="1"/>
</dbReference>
<dbReference type="InterPro" id="IPR029056">
    <property type="entry name" value="Ribokinase-like"/>
</dbReference>
<evidence type="ECO:0000313" key="10">
    <source>
        <dbReference type="Proteomes" id="UP000886689"/>
    </source>
</evidence>
<dbReference type="GO" id="GO:0033786">
    <property type="term" value="F:heptose-1-phosphate adenylyltransferase activity"/>
    <property type="evidence" value="ECO:0007669"/>
    <property type="project" value="TreeGrafter"/>
</dbReference>
<keyword evidence="6" id="KW-0119">Carbohydrate metabolism</keyword>
<evidence type="ECO:0000256" key="5">
    <source>
        <dbReference type="ARBA" id="ARBA00023268"/>
    </source>
</evidence>
<feature type="domain" description="Cytidyltransferase-like" evidence="8">
    <location>
        <begin position="27"/>
        <end position="113"/>
    </location>
</feature>
<evidence type="ECO:0000256" key="6">
    <source>
        <dbReference type="ARBA" id="ARBA00023277"/>
    </source>
</evidence>
<accession>A0A9D7JZG5</accession>
<evidence type="ECO:0000256" key="4">
    <source>
        <dbReference type="ARBA" id="ARBA00022777"/>
    </source>
</evidence>
<dbReference type="NCBIfam" id="TIGR00125">
    <property type="entry name" value="cyt_tran_rel"/>
    <property type="match status" value="1"/>
</dbReference>
<evidence type="ECO:0000256" key="3">
    <source>
        <dbReference type="ARBA" id="ARBA00022679"/>
    </source>
</evidence>
<dbReference type="Gene3D" id="3.40.50.620">
    <property type="entry name" value="HUPs"/>
    <property type="match status" value="1"/>
</dbReference>
<dbReference type="CDD" id="cd01172">
    <property type="entry name" value="RfaE_like"/>
    <property type="match status" value="1"/>
</dbReference>
<dbReference type="SUPFAM" id="SSF52374">
    <property type="entry name" value="Nucleotidylyl transferase"/>
    <property type="match status" value="1"/>
</dbReference>
<protein>
    <submittedName>
        <fullName evidence="9">Adenylyltransferase/cytidyltransferase family protein</fullName>
    </submittedName>
</protein>
<dbReference type="PANTHER" id="PTHR46969:SF1">
    <property type="entry name" value="BIFUNCTIONAL PROTEIN HLDE"/>
    <property type="match status" value="1"/>
</dbReference>
<dbReference type="SUPFAM" id="SSF53613">
    <property type="entry name" value="Ribokinase-like"/>
    <property type="match status" value="1"/>
</dbReference>
<evidence type="ECO:0000256" key="1">
    <source>
        <dbReference type="ARBA" id="ARBA00002319"/>
    </source>
</evidence>
<keyword evidence="9" id="KW-0548">Nucleotidyltransferase</keyword>
<dbReference type="InterPro" id="IPR004821">
    <property type="entry name" value="Cyt_trans-like"/>
</dbReference>
<dbReference type="GO" id="GO:0016773">
    <property type="term" value="F:phosphotransferase activity, alcohol group as acceptor"/>
    <property type="evidence" value="ECO:0007669"/>
    <property type="project" value="InterPro"/>
</dbReference>
<dbReference type="GO" id="GO:0005829">
    <property type="term" value="C:cytosol"/>
    <property type="evidence" value="ECO:0007669"/>
    <property type="project" value="TreeGrafter"/>
</dbReference>
<keyword evidence="5" id="KW-0511">Multifunctional enzyme</keyword>
<evidence type="ECO:0000259" key="7">
    <source>
        <dbReference type="Pfam" id="PF00294"/>
    </source>
</evidence>
<keyword evidence="4" id="KW-0418">Kinase</keyword>
<evidence type="ECO:0000256" key="2">
    <source>
        <dbReference type="ARBA" id="ARBA00003753"/>
    </source>
</evidence>
<reference evidence="9" key="1">
    <citation type="submission" date="2020-10" db="EMBL/GenBank/DDBJ databases">
        <title>Connecting structure to function with the recovery of over 1000 high-quality activated sludge metagenome-assembled genomes encoding full-length rRNA genes using long-read sequencing.</title>
        <authorList>
            <person name="Singleton C.M."/>
            <person name="Petriglieri F."/>
            <person name="Kristensen J.M."/>
            <person name="Kirkegaard R.H."/>
            <person name="Michaelsen T.Y."/>
            <person name="Andersen M.H."/>
            <person name="Karst S.M."/>
            <person name="Dueholm M.S."/>
            <person name="Nielsen P.H."/>
            <person name="Albertsen M."/>
        </authorList>
    </citation>
    <scope>NUCLEOTIDE SEQUENCE</scope>
    <source>
        <strain evidence="9">Hirt_18-Q3-R61-65_BATAC.395</strain>
    </source>
</reference>
<dbReference type="InterPro" id="IPR011913">
    <property type="entry name" value="RfaE_dom_I"/>
</dbReference>
<dbReference type="EMBL" id="JADJUC010000002">
    <property type="protein sequence ID" value="MBK8523006.1"/>
    <property type="molecule type" value="Genomic_DNA"/>
</dbReference>
<dbReference type="GO" id="GO:0033785">
    <property type="term" value="F:heptose 7-phosphate kinase activity"/>
    <property type="evidence" value="ECO:0007669"/>
    <property type="project" value="TreeGrafter"/>
</dbReference>
<comment type="function">
    <text evidence="1">Catalyzes the phosphorylation of D-glycero-D-manno-heptose 7-phosphate at the C-1 position to selectively form D-glycero-beta-D-manno-heptose-1,7-bisphosphate.</text>
</comment>
<comment type="function">
    <text evidence="2">Catalyzes the ADP transfer from ATP to D-glycero-beta-D-manno-heptose 1-phosphate, yielding ADP-D-glycero-beta-D-manno-heptose.</text>
</comment>
<name>A0A9D7JZG5_9PROT</name>
<dbReference type="Pfam" id="PF01467">
    <property type="entry name" value="CTP_transf_like"/>
    <property type="match status" value="1"/>
</dbReference>
<evidence type="ECO:0000313" key="9">
    <source>
        <dbReference type="EMBL" id="MBK8523006.1"/>
    </source>
</evidence>
<dbReference type="InterPro" id="IPR011611">
    <property type="entry name" value="PfkB_dom"/>
</dbReference>
<sequence>MNTPAVPSPDYAAIRRRCASGQRLVLVTGIFNILHPGHLRLLRFAAECGEFLVVGVHSDRLAPHAYLNEQDRLEAVNAVSWVDAAFLLDATAEEAIVALRPDIVVKGKEHEQQDNPERRVLDTYGGRLLFGSGDTTFSSLNLLREEARQPATACIQVPADYAHRHRCLREDIVPIMTAMGGLRVAVIGDTIVDEYISCDPLGMSQEDPTIVVTPLLTETFVGGAAIVAAHARGLGAGDVHFFSVTGSDDSRQRVADSLREYGVSATLIEDSSRPTTLKQRFRAGQKTLLRVNHLRQHKISPEIQAALYDGIARIAPQLDLLIFSDFSYGALPQPLVERIAALCRANGVNMAADSQSSSQIGDIGRFAGMNLITPTEREARMALGNYEDGLVILADRLRQKTAARHVLVTLGAEGTLVYGGPDSPWITDRLPAMNKAPKDVAGAGDSLLVASAMALQCGASIWQAAFIGSLAAACQVSRLGNVPLATGDIVNELQARHDAC</sequence>
<organism evidence="9 10">
    <name type="scientific">Candidatus Proximibacter danicus</name>
    <dbReference type="NCBI Taxonomy" id="2954365"/>
    <lineage>
        <taxon>Bacteria</taxon>
        <taxon>Pseudomonadati</taxon>
        <taxon>Pseudomonadota</taxon>
        <taxon>Betaproteobacteria</taxon>
        <taxon>Candidatus Proximibacter</taxon>
    </lineage>
</organism>
<comment type="caution">
    <text evidence="9">The sequence shown here is derived from an EMBL/GenBank/DDBJ whole genome shotgun (WGS) entry which is preliminary data.</text>
</comment>
<dbReference type="Gene3D" id="3.40.1190.20">
    <property type="match status" value="1"/>
</dbReference>
<dbReference type="PANTHER" id="PTHR46969">
    <property type="entry name" value="BIFUNCTIONAL PROTEIN HLDE"/>
    <property type="match status" value="1"/>
</dbReference>
<feature type="domain" description="Carbohydrate kinase PfkB" evidence="7">
    <location>
        <begin position="184"/>
        <end position="480"/>
    </location>
</feature>
<dbReference type="Proteomes" id="UP000886689">
    <property type="component" value="Unassembled WGS sequence"/>
</dbReference>
<evidence type="ECO:0000259" key="8">
    <source>
        <dbReference type="Pfam" id="PF01467"/>
    </source>
</evidence>
<proteinExistence type="predicted"/>
<dbReference type="InterPro" id="IPR014729">
    <property type="entry name" value="Rossmann-like_a/b/a_fold"/>
</dbReference>
<keyword evidence="3" id="KW-0808">Transferase</keyword>
<dbReference type="AlphaFoldDB" id="A0A9D7JZG5"/>